<evidence type="ECO:0000313" key="3">
    <source>
        <dbReference type="Proteomes" id="UP000249324"/>
    </source>
</evidence>
<dbReference type="EMBL" id="QGUI02000164">
    <property type="protein sequence ID" value="MFO7193095.1"/>
    <property type="molecule type" value="Genomic_DNA"/>
</dbReference>
<feature type="coiled-coil region" evidence="1">
    <location>
        <begin position="78"/>
        <end position="112"/>
    </location>
</feature>
<evidence type="ECO:0000256" key="1">
    <source>
        <dbReference type="SAM" id="Coils"/>
    </source>
</evidence>
<dbReference type="AlphaFoldDB" id="A0ABD6FIH6"/>
<comment type="caution">
    <text evidence="2">The sequence shown here is derived from an EMBL/GenBank/DDBJ whole genome shotgun (WGS) entry which is preliminary data.</text>
</comment>
<name>A0ABD6FIH6_9PSEU</name>
<protein>
    <recommendedName>
        <fullName evidence="4">PE domain-containing protein</fullName>
    </recommendedName>
</protein>
<dbReference type="Proteomes" id="UP000249324">
    <property type="component" value="Unassembled WGS sequence"/>
</dbReference>
<gene>
    <name evidence="2" type="ORF">DIU77_012700</name>
</gene>
<reference evidence="2 3" key="1">
    <citation type="journal article" date="2021" name="BMC Genomics">
        <title>Genome-resolved metagenome and metatranscriptome analyses of thermophilic composting reveal key bacterial players and their metabolic interactions.</title>
        <authorList>
            <person name="Braga L.P.P."/>
            <person name="Pereira R.V."/>
            <person name="Martins L.F."/>
            <person name="Moura L.M.S."/>
            <person name="Sanchez F.B."/>
            <person name="Patane J.S.L."/>
            <person name="da Silva A.M."/>
            <person name="Setubal J.C."/>
        </authorList>
    </citation>
    <scope>NUCLEOTIDE SEQUENCE [LARGE SCALE GENOMIC DNA]</scope>
    <source>
        <strain evidence="2">ZC4RG45</strain>
    </source>
</reference>
<evidence type="ECO:0008006" key="4">
    <source>
        <dbReference type="Google" id="ProtNLM"/>
    </source>
</evidence>
<evidence type="ECO:0000313" key="2">
    <source>
        <dbReference type="EMBL" id="MFO7193095.1"/>
    </source>
</evidence>
<accession>A0ABD6FIH6</accession>
<dbReference type="Gene3D" id="1.10.287.1060">
    <property type="entry name" value="ESAT-6-like"/>
    <property type="match status" value="1"/>
</dbReference>
<keyword evidence="1" id="KW-0175">Coiled coil</keyword>
<proteinExistence type="predicted"/>
<sequence>MAKTLADAEAFARAAAEGQIGIDPDAARTVLNKIRAGKDEVEDLLRAVDELNVQPKLGANPVGTAMARKSANRAAGSEDSYEQALRNLHAHYEKVERALVAAIENYEEMEAAGAESFRRQM</sequence>
<organism evidence="2 3">
    <name type="scientific">Thermocrispum agreste</name>
    <dbReference type="NCBI Taxonomy" id="37925"/>
    <lineage>
        <taxon>Bacteria</taxon>
        <taxon>Bacillati</taxon>
        <taxon>Actinomycetota</taxon>
        <taxon>Actinomycetes</taxon>
        <taxon>Pseudonocardiales</taxon>
        <taxon>Pseudonocardiaceae</taxon>
        <taxon>Thermocrispum</taxon>
    </lineage>
</organism>